<keyword evidence="3" id="KW-1185">Reference proteome</keyword>
<keyword evidence="1" id="KW-0472">Membrane</keyword>
<organism evidence="2 3">
    <name type="scientific">Coffea canephora</name>
    <name type="common">Robusta coffee</name>
    <dbReference type="NCBI Taxonomy" id="49390"/>
    <lineage>
        <taxon>Eukaryota</taxon>
        <taxon>Viridiplantae</taxon>
        <taxon>Streptophyta</taxon>
        <taxon>Embryophyta</taxon>
        <taxon>Tracheophyta</taxon>
        <taxon>Spermatophyta</taxon>
        <taxon>Magnoliopsida</taxon>
        <taxon>eudicotyledons</taxon>
        <taxon>Gunneridae</taxon>
        <taxon>Pentapetalae</taxon>
        <taxon>asterids</taxon>
        <taxon>lamiids</taxon>
        <taxon>Gentianales</taxon>
        <taxon>Rubiaceae</taxon>
        <taxon>Ixoroideae</taxon>
        <taxon>Gardenieae complex</taxon>
        <taxon>Bertiereae - Coffeeae clade</taxon>
        <taxon>Coffeeae</taxon>
        <taxon>Coffea</taxon>
    </lineage>
</organism>
<name>A0A068UAR0_COFCA</name>
<keyword evidence="1" id="KW-0812">Transmembrane</keyword>
<dbReference type="Gramene" id="CDP05372">
    <property type="protein sequence ID" value="CDP05372"/>
    <property type="gene ID" value="GSCOC_T00020384001"/>
</dbReference>
<evidence type="ECO:0000256" key="1">
    <source>
        <dbReference type="SAM" id="Phobius"/>
    </source>
</evidence>
<dbReference type="EMBL" id="HG739099">
    <property type="protein sequence ID" value="CDP05372.1"/>
    <property type="molecule type" value="Genomic_DNA"/>
</dbReference>
<evidence type="ECO:0000313" key="3">
    <source>
        <dbReference type="Proteomes" id="UP000295252"/>
    </source>
</evidence>
<dbReference type="InParanoid" id="A0A068UAR0"/>
<protein>
    <submittedName>
        <fullName evidence="2">Uncharacterized protein</fullName>
    </submittedName>
</protein>
<sequence>MVYCFVVVFELEILVIAITISSILPPRTSLLSLLSLPRVPMTDEVRIDQFTLSIQLLIQESRRITSLSAYASLNSFPELICSLLGPSKFALPQIPYNGCFSKDP</sequence>
<accession>A0A068UAR0</accession>
<keyword evidence="1" id="KW-1133">Transmembrane helix</keyword>
<proteinExistence type="predicted"/>
<reference evidence="3" key="1">
    <citation type="journal article" date="2014" name="Science">
        <title>The coffee genome provides insight into the convergent evolution of caffeine biosynthesis.</title>
        <authorList>
            <person name="Denoeud F."/>
            <person name="Carretero-Paulet L."/>
            <person name="Dereeper A."/>
            <person name="Droc G."/>
            <person name="Guyot R."/>
            <person name="Pietrella M."/>
            <person name="Zheng C."/>
            <person name="Alberti A."/>
            <person name="Anthony F."/>
            <person name="Aprea G."/>
            <person name="Aury J.M."/>
            <person name="Bento P."/>
            <person name="Bernard M."/>
            <person name="Bocs S."/>
            <person name="Campa C."/>
            <person name="Cenci A."/>
            <person name="Combes M.C."/>
            <person name="Crouzillat D."/>
            <person name="Da Silva C."/>
            <person name="Daddiego L."/>
            <person name="De Bellis F."/>
            <person name="Dussert S."/>
            <person name="Garsmeur O."/>
            <person name="Gayraud T."/>
            <person name="Guignon V."/>
            <person name="Jahn K."/>
            <person name="Jamilloux V."/>
            <person name="Joet T."/>
            <person name="Labadie K."/>
            <person name="Lan T."/>
            <person name="Leclercq J."/>
            <person name="Lepelley M."/>
            <person name="Leroy T."/>
            <person name="Li L.T."/>
            <person name="Librado P."/>
            <person name="Lopez L."/>
            <person name="Munoz A."/>
            <person name="Noel B."/>
            <person name="Pallavicini A."/>
            <person name="Perrotta G."/>
            <person name="Poncet V."/>
            <person name="Pot D."/>
            <person name="Priyono X."/>
            <person name="Rigoreau M."/>
            <person name="Rouard M."/>
            <person name="Rozas J."/>
            <person name="Tranchant-Dubreuil C."/>
            <person name="VanBuren R."/>
            <person name="Zhang Q."/>
            <person name="Andrade A.C."/>
            <person name="Argout X."/>
            <person name="Bertrand B."/>
            <person name="de Kochko A."/>
            <person name="Graziosi G."/>
            <person name="Henry R.J."/>
            <person name="Jayarama X."/>
            <person name="Ming R."/>
            <person name="Nagai C."/>
            <person name="Rounsley S."/>
            <person name="Sankoff D."/>
            <person name="Giuliano G."/>
            <person name="Albert V.A."/>
            <person name="Wincker P."/>
            <person name="Lashermes P."/>
        </authorList>
    </citation>
    <scope>NUCLEOTIDE SEQUENCE [LARGE SCALE GENOMIC DNA]</scope>
    <source>
        <strain evidence="3">cv. DH200-94</strain>
    </source>
</reference>
<feature type="transmembrane region" description="Helical" evidence="1">
    <location>
        <begin position="6"/>
        <end position="24"/>
    </location>
</feature>
<evidence type="ECO:0000313" key="2">
    <source>
        <dbReference type="EMBL" id="CDP05372.1"/>
    </source>
</evidence>
<dbReference type="AlphaFoldDB" id="A0A068UAR0"/>
<dbReference type="Proteomes" id="UP000295252">
    <property type="component" value="Chromosome IV"/>
</dbReference>
<gene>
    <name evidence="2" type="ORF">GSCOC_T00020384001</name>
</gene>